<accession>A0ABT8W763</accession>
<protein>
    <submittedName>
        <fullName evidence="1">Phage tail protein</fullName>
    </submittedName>
</protein>
<dbReference type="InterPro" id="IPR011747">
    <property type="entry name" value="CHP02241"/>
</dbReference>
<comment type="caution">
    <text evidence="1">The sequence shown here is derived from an EMBL/GenBank/DDBJ whole genome shotgun (WGS) entry which is preliminary data.</text>
</comment>
<keyword evidence="2" id="KW-1185">Reference proteome</keyword>
<dbReference type="PANTHER" id="PTHR38009">
    <property type="entry name" value="CONSERVED HYPOTHETICAL PHAGE TAIL PROTEIN"/>
    <property type="match status" value="1"/>
</dbReference>
<dbReference type="InterPro" id="IPR010667">
    <property type="entry name" value="Phage_T4_Gp19"/>
</dbReference>
<evidence type="ECO:0000313" key="1">
    <source>
        <dbReference type="EMBL" id="MDO5968959.1"/>
    </source>
</evidence>
<organism evidence="1 2">
    <name type="scientific">Flavivirga aquimarina</name>
    <dbReference type="NCBI Taxonomy" id="2027862"/>
    <lineage>
        <taxon>Bacteria</taxon>
        <taxon>Pseudomonadati</taxon>
        <taxon>Bacteroidota</taxon>
        <taxon>Flavobacteriia</taxon>
        <taxon>Flavobacteriales</taxon>
        <taxon>Flavobacteriaceae</taxon>
        <taxon>Flavivirga</taxon>
    </lineage>
</organism>
<evidence type="ECO:0000313" key="2">
    <source>
        <dbReference type="Proteomes" id="UP001176883"/>
    </source>
</evidence>
<dbReference type="PANTHER" id="PTHR38009:SF1">
    <property type="entry name" value="CONSERVED HYPOTHETICAL PHAGE TAIL PROTEIN"/>
    <property type="match status" value="1"/>
</dbReference>
<dbReference type="Pfam" id="PF06841">
    <property type="entry name" value="Phage_T4_gp19"/>
    <property type="match status" value="1"/>
</dbReference>
<name>A0ABT8W763_9FLAO</name>
<dbReference type="NCBIfam" id="TIGR02241">
    <property type="entry name" value="conserved hypothetical phage tail region protein"/>
    <property type="match status" value="1"/>
</dbReference>
<dbReference type="EMBL" id="JAUOEK010000056">
    <property type="protein sequence ID" value="MDO5968959.1"/>
    <property type="molecule type" value="Genomic_DNA"/>
</dbReference>
<sequence length="153" mass="16953">MADDGSAQGAIWPLTKFYFKVNLGSQDNTASFQEVSGLDTETQVVEYRHGDSKTFSTIKMPGIAKFSNVTLKKGVFVKDNNFWKWYDAIKMNTIKRETVVIQLLDQTGAPTMTWTLTNAWPTKITATDLKSDGNEVAVETLELAHEGLTIANG</sequence>
<gene>
    <name evidence="1" type="ORF">Q4Q35_03990</name>
</gene>
<reference evidence="1" key="1">
    <citation type="submission" date="2023-07" db="EMBL/GenBank/DDBJ databases">
        <title>Two novel species in the genus Flavivirga.</title>
        <authorList>
            <person name="Kwon K."/>
        </authorList>
    </citation>
    <scope>NUCLEOTIDE SEQUENCE</scope>
    <source>
        <strain evidence="1">KCTC 52353</strain>
    </source>
</reference>
<dbReference type="Proteomes" id="UP001176883">
    <property type="component" value="Unassembled WGS sequence"/>
</dbReference>
<proteinExistence type="predicted"/>
<dbReference type="RefSeq" id="WP_303276644.1">
    <property type="nucleotide sequence ID" value="NZ_JAUOEK010000056.1"/>
</dbReference>